<evidence type="ECO:0000256" key="14">
    <source>
        <dbReference type="ARBA" id="ARBA00041592"/>
    </source>
</evidence>
<sequence>MTRRTVLVVAAALYDAKGRILLAQRPEGKSMAGLWEFPGGKIEQGETPEQALVRELHEELSIKVEESSLRPVTFASHAYSDFHLLMPLFATESWDGELVPREGQSLAWVKSSDLHLYPAPAADIPLFDALSGKTVTRSK</sequence>
<dbReference type="PANTHER" id="PTHR47707:SF1">
    <property type="entry name" value="NUDIX HYDROLASE FAMILY PROTEIN"/>
    <property type="match status" value="1"/>
</dbReference>
<dbReference type="PRINTS" id="PR00502">
    <property type="entry name" value="NUDIXFAMILY"/>
</dbReference>
<evidence type="ECO:0000256" key="7">
    <source>
        <dbReference type="ARBA" id="ARBA00022801"/>
    </source>
</evidence>
<evidence type="ECO:0000256" key="13">
    <source>
        <dbReference type="ARBA" id="ARBA00040794"/>
    </source>
</evidence>
<evidence type="ECO:0000256" key="4">
    <source>
        <dbReference type="ARBA" id="ARBA00022705"/>
    </source>
</evidence>
<accession>A0A059EB15</accession>
<dbReference type="AlphaFoldDB" id="A0A059EB15"/>
<evidence type="ECO:0000256" key="11">
    <source>
        <dbReference type="ARBA" id="ARBA00036904"/>
    </source>
</evidence>
<keyword evidence="9" id="KW-0234">DNA repair</keyword>
<dbReference type="OrthoDB" id="9810648at2"/>
<dbReference type="PATRIC" id="fig|1280948.3.peg.311"/>
<dbReference type="STRING" id="1280948.HY36_01595"/>
<evidence type="ECO:0000256" key="10">
    <source>
        <dbReference type="ARBA" id="ARBA00035861"/>
    </source>
</evidence>
<dbReference type="GO" id="GO:0044715">
    <property type="term" value="F:8-oxo-dGDP phosphatase activity"/>
    <property type="evidence" value="ECO:0007669"/>
    <property type="project" value="TreeGrafter"/>
</dbReference>
<gene>
    <name evidence="18" type="ORF">DCG65_01475</name>
    <name evidence="19" type="ORF">HY36_01595</name>
</gene>
<dbReference type="PROSITE" id="PS51462">
    <property type="entry name" value="NUDIX"/>
    <property type="match status" value="1"/>
</dbReference>
<evidence type="ECO:0000313" key="20">
    <source>
        <dbReference type="Proteomes" id="UP000024547"/>
    </source>
</evidence>
<keyword evidence="20" id="KW-1185">Reference proteome</keyword>
<evidence type="ECO:0000256" key="12">
    <source>
        <dbReference type="ARBA" id="ARBA00038905"/>
    </source>
</evidence>
<evidence type="ECO:0000256" key="9">
    <source>
        <dbReference type="ARBA" id="ARBA00023204"/>
    </source>
</evidence>
<dbReference type="GO" id="GO:0046872">
    <property type="term" value="F:metal ion binding"/>
    <property type="evidence" value="ECO:0007669"/>
    <property type="project" value="UniProtKB-KW"/>
</dbReference>
<dbReference type="PANTHER" id="PTHR47707">
    <property type="entry name" value="8-OXO-DGTP DIPHOSPHATASE"/>
    <property type="match status" value="1"/>
</dbReference>
<dbReference type="Proteomes" id="UP000024547">
    <property type="component" value="Unassembled WGS sequence"/>
</dbReference>
<keyword evidence="3" id="KW-0515">Mutator protein</keyword>
<comment type="cofactor">
    <cofactor evidence="1">
        <name>Mg(2+)</name>
        <dbReference type="ChEBI" id="CHEBI:18420"/>
    </cofactor>
</comment>
<evidence type="ECO:0000259" key="17">
    <source>
        <dbReference type="PROSITE" id="PS51462"/>
    </source>
</evidence>
<evidence type="ECO:0000256" key="2">
    <source>
        <dbReference type="ARBA" id="ARBA00005582"/>
    </source>
</evidence>
<dbReference type="EC" id="3.6.1.55" evidence="12"/>
<comment type="similarity">
    <text evidence="2">Belongs to the Nudix hydrolase family.</text>
</comment>
<keyword evidence="5" id="KW-0479">Metal-binding</keyword>
<dbReference type="GO" id="GO:0008413">
    <property type="term" value="F:8-oxo-7,8-dihydroguanosine triphosphate pyrophosphatase activity"/>
    <property type="evidence" value="ECO:0007669"/>
    <property type="project" value="TreeGrafter"/>
</dbReference>
<evidence type="ECO:0000256" key="5">
    <source>
        <dbReference type="ARBA" id="ARBA00022723"/>
    </source>
</evidence>
<dbReference type="eggNOG" id="COG0494">
    <property type="taxonomic scope" value="Bacteria"/>
</dbReference>
<dbReference type="GO" id="GO:0006281">
    <property type="term" value="P:DNA repair"/>
    <property type="evidence" value="ECO:0007669"/>
    <property type="project" value="UniProtKB-KW"/>
</dbReference>
<dbReference type="GO" id="GO:0006260">
    <property type="term" value="P:DNA replication"/>
    <property type="evidence" value="ECO:0007669"/>
    <property type="project" value="UniProtKB-KW"/>
</dbReference>
<reference evidence="19 20" key="1">
    <citation type="journal article" date="2014" name="Antonie Van Leeuwenhoek">
        <title>Hyphomonas beringensis sp. nov. and Hyphomonas chukchiensis sp. nov., isolated from surface seawater of the Bering Sea and Chukchi Sea.</title>
        <authorList>
            <person name="Li C."/>
            <person name="Lai Q."/>
            <person name="Li G."/>
            <person name="Dong C."/>
            <person name="Wang J."/>
            <person name="Liao Y."/>
            <person name="Shao Z."/>
        </authorList>
    </citation>
    <scope>NUCLEOTIDE SEQUENCE [LARGE SCALE GENOMIC DNA]</scope>
    <source>
        <strain evidence="19 20">22II1-22F38</strain>
    </source>
</reference>
<organism evidence="19 20">
    <name type="scientific">Hyphomonas atlantica</name>
    <dbReference type="NCBI Taxonomy" id="1280948"/>
    <lineage>
        <taxon>Bacteria</taxon>
        <taxon>Pseudomonadati</taxon>
        <taxon>Pseudomonadota</taxon>
        <taxon>Alphaproteobacteria</taxon>
        <taxon>Hyphomonadales</taxon>
        <taxon>Hyphomonadaceae</taxon>
        <taxon>Hyphomonas</taxon>
    </lineage>
</organism>
<dbReference type="InterPro" id="IPR047127">
    <property type="entry name" value="MutT-like"/>
</dbReference>
<dbReference type="GO" id="GO:0035539">
    <property type="term" value="F:8-oxo-7,8-dihydrodeoxyguanosine triphosphate pyrophosphatase activity"/>
    <property type="evidence" value="ECO:0007669"/>
    <property type="project" value="UniProtKB-EC"/>
</dbReference>
<dbReference type="FunFam" id="3.90.79.10:FF:000014">
    <property type="entry name" value="8-oxo-dGTP diphosphatase MutT"/>
    <property type="match status" value="1"/>
</dbReference>
<name>A0A059EB15_9PROT</name>
<keyword evidence="6" id="KW-0227">DNA damage</keyword>
<evidence type="ECO:0000313" key="21">
    <source>
        <dbReference type="Proteomes" id="UP000259173"/>
    </source>
</evidence>
<proteinExistence type="inferred from homology"/>
<keyword evidence="8" id="KW-0460">Magnesium</keyword>
<dbReference type="GO" id="GO:0044716">
    <property type="term" value="F:8-oxo-GDP phosphatase activity"/>
    <property type="evidence" value="ECO:0007669"/>
    <property type="project" value="TreeGrafter"/>
</dbReference>
<dbReference type="InterPro" id="IPR020476">
    <property type="entry name" value="Nudix_hydrolase"/>
</dbReference>
<dbReference type="EMBL" id="AWFH01000001">
    <property type="protein sequence ID" value="KCZ65099.1"/>
    <property type="molecule type" value="Genomic_DNA"/>
</dbReference>
<evidence type="ECO:0000256" key="6">
    <source>
        <dbReference type="ARBA" id="ARBA00022763"/>
    </source>
</evidence>
<protein>
    <recommendedName>
        <fullName evidence="13">8-oxo-dGTP diphosphatase</fullName>
        <ecNumber evidence="12">3.6.1.55</ecNumber>
    </recommendedName>
    <alternativeName>
        <fullName evidence="16">7,8-dihydro-8-oxoguanine-triphosphatase</fullName>
    </alternativeName>
    <alternativeName>
        <fullName evidence="15">Mutator protein MutT</fullName>
    </alternativeName>
    <alternativeName>
        <fullName evidence="14">dGTP pyrophosphohydrolase</fullName>
    </alternativeName>
</protein>
<keyword evidence="4" id="KW-0235">DNA replication</keyword>
<evidence type="ECO:0000256" key="3">
    <source>
        <dbReference type="ARBA" id="ARBA00022457"/>
    </source>
</evidence>
<dbReference type="InterPro" id="IPR029119">
    <property type="entry name" value="MutY_C"/>
</dbReference>
<dbReference type="Gene3D" id="3.90.79.10">
    <property type="entry name" value="Nucleoside Triphosphate Pyrophosphohydrolase"/>
    <property type="match status" value="1"/>
</dbReference>
<comment type="catalytic activity">
    <reaction evidence="11">
        <text>8-oxo-GTP + H2O = 8-oxo-GMP + diphosphate + H(+)</text>
        <dbReference type="Rhea" id="RHEA:67616"/>
        <dbReference type="ChEBI" id="CHEBI:15377"/>
        <dbReference type="ChEBI" id="CHEBI:15378"/>
        <dbReference type="ChEBI" id="CHEBI:33019"/>
        <dbReference type="ChEBI" id="CHEBI:143553"/>
        <dbReference type="ChEBI" id="CHEBI:145694"/>
    </reaction>
</comment>
<keyword evidence="7 18" id="KW-0378">Hydrolase</keyword>
<dbReference type="RefSeq" id="WP_035547324.1">
    <property type="nucleotide sequence ID" value="NZ_AWFH01000001.1"/>
</dbReference>
<dbReference type="InterPro" id="IPR000086">
    <property type="entry name" value="NUDIX_hydrolase_dom"/>
</dbReference>
<comment type="caution">
    <text evidence="19">The sequence shown here is derived from an EMBL/GenBank/DDBJ whole genome shotgun (WGS) entry which is preliminary data.</text>
</comment>
<evidence type="ECO:0000256" key="15">
    <source>
        <dbReference type="ARBA" id="ARBA00041979"/>
    </source>
</evidence>
<feature type="domain" description="Nudix hydrolase" evidence="17">
    <location>
        <begin position="1"/>
        <end position="134"/>
    </location>
</feature>
<dbReference type="Pfam" id="PF14815">
    <property type="entry name" value="NUDIX_4"/>
    <property type="match status" value="1"/>
</dbReference>
<reference evidence="18 21" key="2">
    <citation type="journal article" date="2018" name="Nat. Biotechnol.">
        <title>A standardized bacterial taxonomy based on genome phylogeny substantially revises the tree of life.</title>
        <authorList>
            <person name="Parks D.H."/>
            <person name="Chuvochina M."/>
            <person name="Waite D.W."/>
            <person name="Rinke C."/>
            <person name="Skarshewski A."/>
            <person name="Chaumeil P.A."/>
            <person name="Hugenholtz P."/>
        </authorList>
    </citation>
    <scope>NUCLEOTIDE SEQUENCE [LARGE SCALE GENOMIC DNA]</scope>
    <source>
        <strain evidence="18">UBA8557</strain>
    </source>
</reference>
<evidence type="ECO:0000313" key="18">
    <source>
        <dbReference type="EMBL" id="HAE93199.1"/>
    </source>
</evidence>
<dbReference type="Proteomes" id="UP000259173">
    <property type="component" value="Unassembled WGS sequence"/>
</dbReference>
<evidence type="ECO:0000256" key="16">
    <source>
        <dbReference type="ARBA" id="ARBA00042798"/>
    </source>
</evidence>
<dbReference type="EMBL" id="DMBR01000042">
    <property type="protein sequence ID" value="HAE93199.1"/>
    <property type="molecule type" value="Genomic_DNA"/>
</dbReference>
<dbReference type="CDD" id="cd03425">
    <property type="entry name" value="NUDIX_MutT_NudA_like"/>
    <property type="match status" value="1"/>
</dbReference>
<dbReference type="InterPro" id="IPR015797">
    <property type="entry name" value="NUDIX_hydrolase-like_dom_sf"/>
</dbReference>
<evidence type="ECO:0000256" key="1">
    <source>
        <dbReference type="ARBA" id="ARBA00001946"/>
    </source>
</evidence>
<comment type="catalytic activity">
    <reaction evidence="10">
        <text>8-oxo-dGTP + H2O = 8-oxo-dGMP + diphosphate + H(+)</text>
        <dbReference type="Rhea" id="RHEA:31575"/>
        <dbReference type="ChEBI" id="CHEBI:15377"/>
        <dbReference type="ChEBI" id="CHEBI:15378"/>
        <dbReference type="ChEBI" id="CHEBI:33019"/>
        <dbReference type="ChEBI" id="CHEBI:63224"/>
        <dbReference type="ChEBI" id="CHEBI:77896"/>
        <dbReference type="EC" id="3.6.1.55"/>
    </reaction>
</comment>
<evidence type="ECO:0000256" key="8">
    <source>
        <dbReference type="ARBA" id="ARBA00022842"/>
    </source>
</evidence>
<evidence type="ECO:0000313" key="19">
    <source>
        <dbReference type="EMBL" id="KCZ65099.1"/>
    </source>
</evidence>
<dbReference type="SUPFAM" id="SSF55811">
    <property type="entry name" value="Nudix"/>
    <property type="match status" value="1"/>
</dbReference>